<dbReference type="RefSeq" id="WP_128467559.1">
    <property type="nucleotide sequence ID" value="NZ_CP035108.1"/>
</dbReference>
<evidence type="ECO:0000313" key="2">
    <source>
        <dbReference type="Proteomes" id="UP000287502"/>
    </source>
</evidence>
<keyword evidence="2" id="KW-1185">Reference proteome</keyword>
<accession>A0A3R6AZQ1</accession>
<reference evidence="1 2" key="1">
    <citation type="submission" date="2019-01" db="EMBL/GenBank/DDBJ databases">
        <title>Geovibrio thiophilus DSM 11263, complete genome.</title>
        <authorList>
            <person name="Spring S."/>
            <person name="Bunk B."/>
            <person name="Sproer C."/>
        </authorList>
    </citation>
    <scope>NUCLEOTIDE SEQUENCE [LARGE SCALE GENOMIC DNA]</scope>
    <source>
        <strain evidence="1 2">DSM 11263</strain>
    </source>
</reference>
<organism evidence="1 2">
    <name type="scientific">Geovibrio thiophilus</name>
    <dbReference type="NCBI Taxonomy" id="139438"/>
    <lineage>
        <taxon>Bacteria</taxon>
        <taxon>Pseudomonadati</taxon>
        <taxon>Deferribacterota</taxon>
        <taxon>Deferribacteres</taxon>
        <taxon>Deferribacterales</taxon>
        <taxon>Geovibrionaceae</taxon>
        <taxon>Geovibrio</taxon>
    </lineage>
</organism>
<name>A0A3R6AZQ1_9BACT</name>
<dbReference type="Proteomes" id="UP000287502">
    <property type="component" value="Chromosome"/>
</dbReference>
<dbReference type="AlphaFoldDB" id="A0A3R6AZQ1"/>
<gene>
    <name evidence="1" type="ORF">EP073_12815</name>
</gene>
<dbReference type="EMBL" id="CP035108">
    <property type="protein sequence ID" value="QAR34254.1"/>
    <property type="molecule type" value="Genomic_DNA"/>
</dbReference>
<evidence type="ECO:0000313" key="1">
    <source>
        <dbReference type="EMBL" id="QAR34254.1"/>
    </source>
</evidence>
<proteinExistence type="predicted"/>
<protein>
    <submittedName>
        <fullName evidence="1">Uncharacterized protein</fullName>
    </submittedName>
</protein>
<dbReference type="KEGG" id="gtl:EP073_12815"/>
<sequence length="66" mass="7289">MPGLLFVPVTSAHEERLNILMPLSFSASRKPPLSLMDVKLSDRNDGHSEEDILIESSVRTARIPSS</sequence>